<dbReference type="AlphaFoldDB" id="K0STS9"/>
<dbReference type="EMBL" id="AGNL01019695">
    <property type="protein sequence ID" value="EJK61647.1"/>
    <property type="molecule type" value="Genomic_DNA"/>
</dbReference>
<feature type="compositionally biased region" description="Pro residues" evidence="1">
    <location>
        <begin position="123"/>
        <end position="132"/>
    </location>
</feature>
<evidence type="ECO:0000313" key="2">
    <source>
        <dbReference type="EMBL" id="EJK61647.1"/>
    </source>
</evidence>
<protein>
    <submittedName>
        <fullName evidence="2">Uncharacterized protein</fullName>
    </submittedName>
</protein>
<organism evidence="2 3">
    <name type="scientific">Thalassiosira oceanica</name>
    <name type="common">Marine diatom</name>
    <dbReference type="NCBI Taxonomy" id="159749"/>
    <lineage>
        <taxon>Eukaryota</taxon>
        <taxon>Sar</taxon>
        <taxon>Stramenopiles</taxon>
        <taxon>Ochrophyta</taxon>
        <taxon>Bacillariophyta</taxon>
        <taxon>Coscinodiscophyceae</taxon>
        <taxon>Thalassiosirophycidae</taxon>
        <taxon>Thalassiosirales</taxon>
        <taxon>Thalassiosiraceae</taxon>
        <taxon>Thalassiosira</taxon>
    </lineage>
</organism>
<feature type="compositionally biased region" description="Basic residues" evidence="1">
    <location>
        <begin position="207"/>
        <end position="225"/>
    </location>
</feature>
<comment type="caution">
    <text evidence="2">The sequence shown here is derived from an EMBL/GenBank/DDBJ whole genome shotgun (WGS) entry which is preliminary data.</text>
</comment>
<accession>K0STS9</accession>
<feature type="compositionally biased region" description="Basic residues" evidence="1">
    <location>
        <begin position="233"/>
        <end position="242"/>
    </location>
</feature>
<proteinExistence type="predicted"/>
<feature type="compositionally biased region" description="Basic residues" evidence="1">
    <location>
        <begin position="301"/>
        <end position="321"/>
    </location>
</feature>
<keyword evidence="3" id="KW-1185">Reference proteome</keyword>
<feature type="compositionally biased region" description="Low complexity" evidence="1">
    <location>
        <begin position="333"/>
        <end position="343"/>
    </location>
</feature>
<name>K0STS9_THAOC</name>
<dbReference type="Proteomes" id="UP000266841">
    <property type="component" value="Unassembled WGS sequence"/>
</dbReference>
<evidence type="ECO:0000313" key="3">
    <source>
        <dbReference type="Proteomes" id="UP000266841"/>
    </source>
</evidence>
<feature type="compositionally biased region" description="Basic and acidic residues" evidence="1">
    <location>
        <begin position="192"/>
        <end position="206"/>
    </location>
</feature>
<feature type="region of interest" description="Disordered" evidence="1">
    <location>
        <begin position="123"/>
        <end position="149"/>
    </location>
</feature>
<feature type="non-terminal residue" evidence="2">
    <location>
        <position position="343"/>
    </location>
</feature>
<gene>
    <name evidence="2" type="ORF">THAOC_17827</name>
</gene>
<reference evidence="2 3" key="1">
    <citation type="journal article" date="2012" name="Genome Biol.">
        <title>Genome and low-iron response of an oceanic diatom adapted to chronic iron limitation.</title>
        <authorList>
            <person name="Lommer M."/>
            <person name="Specht M."/>
            <person name="Roy A.S."/>
            <person name="Kraemer L."/>
            <person name="Andreson R."/>
            <person name="Gutowska M.A."/>
            <person name="Wolf J."/>
            <person name="Bergner S.V."/>
            <person name="Schilhabel M.B."/>
            <person name="Klostermeier U.C."/>
            <person name="Beiko R.G."/>
            <person name="Rosenstiel P."/>
            <person name="Hippler M."/>
            <person name="Laroche J."/>
        </authorList>
    </citation>
    <scope>NUCLEOTIDE SEQUENCE [LARGE SCALE GENOMIC DNA]</scope>
    <source>
        <strain evidence="2 3">CCMP1005</strain>
    </source>
</reference>
<evidence type="ECO:0000256" key="1">
    <source>
        <dbReference type="SAM" id="MobiDB-lite"/>
    </source>
</evidence>
<feature type="region of interest" description="Disordered" evidence="1">
    <location>
        <begin position="172"/>
        <end position="343"/>
    </location>
</feature>
<sequence>MAPRRMRRVDAMAEIDQTSREDDRKLGMAETGIMAVAKRTAVGDAGNRLTQSQAQLQNANGWEEEEEGAIVPVPLARALRLLCGRWRGAQAEEGMYGAAPPPRQPAVRAGPIPIALPVPPSLPPSLLVPPPSASDGGQRPRRTGRLDAHVRWSVEDGGIVRAGERIGTLRYAPAGASAVPPPLSSGGGRPPRRGDDTPARQEEEVGRRRRRGRPAAGVRRRRRDGRRGDGRRRSGVRRRRRDGRAARAVERVPPADLQEGEVRERRGVRMRRQPGRGDDDDCDQPDTRGGRAVRAPGSGRRPLRRVRRGHARPALRRRGQQRRGDRDTSGPPAAAAAAAAARA</sequence>